<reference evidence="1" key="1">
    <citation type="journal article" date="2022" name="bioRxiv">
        <title>Sequencing and chromosome-scale assembly of the giantPleurodeles waltlgenome.</title>
        <authorList>
            <person name="Brown T."/>
            <person name="Elewa A."/>
            <person name="Iarovenko S."/>
            <person name="Subramanian E."/>
            <person name="Araus A.J."/>
            <person name="Petzold A."/>
            <person name="Susuki M."/>
            <person name="Suzuki K.-i.T."/>
            <person name="Hayashi T."/>
            <person name="Toyoda A."/>
            <person name="Oliveira C."/>
            <person name="Osipova E."/>
            <person name="Leigh N.D."/>
            <person name="Simon A."/>
            <person name="Yun M.H."/>
        </authorList>
    </citation>
    <scope>NUCLEOTIDE SEQUENCE</scope>
    <source>
        <strain evidence="1">20211129_DDA</strain>
        <tissue evidence="1">Liver</tissue>
    </source>
</reference>
<keyword evidence="2" id="KW-1185">Reference proteome</keyword>
<dbReference type="AlphaFoldDB" id="A0AAV7NCD5"/>
<dbReference type="Proteomes" id="UP001066276">
    <property type="component" value="Chromosome 8"/>
</dbReference>
<dbReference type="Gene3D" id="1.10.287.3160">
    <property type="match status" value="1"/>
</dbReference>
<name>A0AAV7NCD5_PLEWA</name>
<organism evidence="1 2">
    <name type="scientific">Pleurodeles waltl</name>
    <name type="common">Iberian ribbed newt</name>
    <dbReference type="NCBI Taxonomy" id="8319"/>
    <lineage>
        <taxon>Eukaryota</taxon>
        <taxon>Metazoa</taxon>
        <taxon>Chordata</taxon>
        <taxon>Craniata</taxon>
        <taxon>Vertebrata</taxon>
        <taxon>Euteleostomi</taxon>
        <taxon>Amphibia</taxon>
        <taxon>Batrachia</taxon>
        <taxon>Caudata</taxon>
        <taxon>Salamandroidea</taxon>
        <taxon>Salamandridae</taxon>
        <taxon>Pleurodelinae</taxon>
        <taxon>Pleurodeles</taxon>
    </lineage>
</organism>
<protein>
    <submittedName>
        <fullName evidence="1">Uncharacterized protein</fullName>
    </submittedName>
</protein>
<evidence type="ECO:0000313" key="1">
    <source>
        <dbReference type="EMBL" id="KAJ1112794.1"/>
    </source>
</evidence>
<dbReference type="EMBL" id="JANPWB010000012">
    <property type="protein sequence ID" value="KAJ1112794.1"/>
    <property type="molecule type" value="Genomic_DNA"/>
</dbReference>
<sequence length="126" mass="13652">MQTDFPDSVQVDSFVASLVGRTSLAVDAVLWNPMDKKVDSSLKKVFSGTHLDLCAGIYGTYVAESLISDIKTLHRALDESSDCSGFQDLIMHQVEFLSDVPFDVVLASALAEGACVVARRNLVLID</sequence>
<evidence type="ECO:0000313" key="2">
    <source>
        <dbReference type="Proteomes" id="UP001066276"/>
    </source>
</evidence>
<accession>A0AAV7NCD5</accession>
<gene>
    <name evidence="1" type="ORF">NDU88_001055</name>
</gene>
<comment type="caution">
    <text evidence="1">The sequence shown here is derived from an EMBL/GenBank/DDBJ whole genome shotgun (WGS) entry which is preliminary data.</text>
</comment>
<proteinExistence type="predicted"/>